<dbReference type="EMBL" id="JACAQB010000026">
    <property type="protein sequence ID" value="NWB99827.1"/>
    <property type="molecule type" value="Genomic_DNA"/>
</dbReference>
<evidence type="ECO:0000313" key="2">
    <source>
        <dbReference type="EMBL" id="NWB99827.1"/>
    </source>
</evidence>
<dbReference type="InterPro" id="IPR051466">
    <property type="entry name" value="D-amino_acid_metab_enzyme"/>
</dbReference>
<evidence type="ECO:0000259" key="1">
    <source>
        <dbReference type="Pfam" id="PF01168"/>
    </source>
</evidence>
<gene>
    <name evidence="2" type="ORF">HX882_28565</name>
</gene>
<dbReference type="CDD" id="cd06813">
    <property type="entry name" value="PLPDE_III_DSD_D-TA_like_2"/>
    <property type="match status" value="1"/>
</dbReference>
<dbReference type="PANTHER" id="PTHR28004">
    <property type="entry name" value="ZGC:162816-RELATED"/>
    <property type="match status" value="1"/>
</dbReference>
<dbReference type="InterPro" id="IPR001608">
    <property type="entry name" value="Ala_racemase_N"/>
</dbReference>
<accession>A0A7Y8C600</accession>
<feature type="domain" description="Alanine racemase N-terminal" evidence="1">
    <location>
        <begin position="36"/>
        <end position="206"/>
    </location>
</feature>
<reference evidence="2 3" key="1">
    <citation type="submission" date="2020-04" db="EMBL/GenBank/DDBJ databases">
        <title>Molecular characterization of pseudomonads from Agaricus bisporus reveal novel blotch 2 pathogens in Western Europe.</title>
        <authorList>
            <person name="Taparia T."/>
            <person name="Krijger M."/>
            <person name="Haynes E."/>
            <person name="Elpinstone J.G."/>
            <person name="Noble R."/>
            <person name="Van Der Wolf J."/>
        </authorList>
    </citation>
    <scope>NUCLEOTIDE SEQUENCE [LARGE SCALE GENOMIC DNA]</scope>
    <source>
        <strain evidence="2 3">H7001</strain>
    </source>
</reference>
<sequence length="410" mass="44727">MSRVATKTKTSVETPIHDYPYYRAALADHRLPAAFIDLDHFAINLEHLRLRAGNLPIRLVTKSVRSVEMIHRIMSAGPFMRGLLCYSVGEAAWLASEGFDDIVVAYPSVEPSEIRMVATQIRNGRSITLMVDSVEQVVHINRIALAEGVVIALAIDLDMSTSFPGIYFGVHRSPIHDVSTATKLGREIAGRKNVVLQGLMGYEGQIAGLMDDVPGEALKSSVIRYLKRKSIIEVNARRQAVVEALKKDGHLLRFVNGGGTGSFESTRQDPSVTELAAGSGLYAPTLFDHYRGFKLLPAAGFALPVTRVPKDGVVTCSGGGYIASGPIGKNRLPQPWLPAGCSLIDNESAGEVQTPVRHSLVTTPAIGDPILFRHAKAGELCERFNELLLIQNGRVIDSVRTYRGERKSFF</sequence>
<name>A0A7Y8C600_9PSED</name>
<organism evidence="2 3">
    <name type="scientific">Pseudomonas gingeri</name>
    <dbReference type="NCBI Taxonomy" id="117681"/>
    <lineage>
        <taxon>Bacteria</taxon>
        <taxon>Pseudomonadati</taxon>
        <taxon>Pseudomonadota</taxon>
        <taxon>Gammaproteobacteria</taxon>
        <taxon>Pseudomonadales</taxon>
        <taxon>Pseudomonadaceae</taxon>
        <taxon>Pseudomonas</taxon>
    </lineage>
</organism>
<dbReference type="AlphaFoldDB" id="A0A7Y8C600"/>
<dbReference type="RefSeq" id="WP_177105377.1">
    <property type="nucleotide sequence ID" value="NZ_JACAQB010000026.1"/>
</dbReference>
<proteinExistence type="predicted"/>
<dbReference type="GO" id="GO:0008721">
    <property type="term" value="F:D-serine ammonia-lyase activity"/>
    <property type="evidence" value="ECO:0007669"/>
    <property type="project" value="TreeGrafter"/>
</dbReference>
<evidence type="ECO:0000313" key="3">
    <source>
        <dbReference type="Proteomes" id="UP000539985"/>
    </source>
</evidence>
<dbReference type="PANTHER" id="PTHR28004:SF2">
    <property type="entry name" value="D-SERINE DEHYDRATASE"/>
    <property type="match status" value="1"/>
</dbReference>
<dbReference type="InterPro" id="IPR029066">
    <property type="entry name" value="PLP-binding_barrel"/>
</dbReference>
<dbReference type="Pfam" id="PF01168">
    <property type="entry name" value="Ala_racemase_N"/>
    <property type="match status" value="1"/>
</dbReference>
<dbReference type="Gene3D" id="3.20.20.10">
    <property type="entry name" value="Alanine racemase"/>
    <property type="match status" value="1"/>
</dbReference>
<dbReference type="Proteomes" id="UP000539985">
    <property type="component" value="Unassembled WGS sequence"/>
</dbReference>
<comment type="caution">
    <text evidence="2">The sequence shown here is derived from an EMBL/GenBank/DDBJ whole genome shotgun (WGS) entry which is preliminary data.</text>
</comment>
<dbReference type="SUPFAM" id="SSF51419">
    <property type="entry name" value="PLP-binding barrel"/>
    <property type="match status" value="1"/>
</dbReference>
<protein>
    <submittedName>
        <fullName evidence="2">Amino acid deaminase/aldolase</fullName>
    </submittedName>
</protein>
<dbReference type="GO" id="GO:0036088">
    <property type="term" value="P:D-serine catabolic process"/>
    <property type="evidence" value="ECO:0007669"/>
    <property type="project" value="TreeGrafter"/>
</dbReference>